<feature type="region of interest" description="Disordered" evidence="1">
    <location>
        <begin position="1"/>
        <end position="27"/>
    </location>
</feature>
<evidence type="ECO:0000256" key="1">
    <source>
        <dbReference type="SAM" id="MobiDB-lite"/>
    </source>
</evidence>
<protein>
    <submittedName>
        <fullName evidence="2">Uncharacterized protein</fullName>
    </submittedName>
</protein>
<evidence type="ECO:0000313" key="2">
    <source>
        <dbReference type="EMBL" id="GAX21309.1"/>
    </source>
</evidence>
<reference evidence="2 3" key="1">
    <citation type="journal article" date="2015" name="Plant Cell">
        <title>Oil accumulation by the oleaginous diatom Fistulifera solaris as revealed by the genome and transcriptome.</title>
        <authorList>
            <person name="Tanaka T."/>
            <person name="Maeda Y."/>
            <person name="Veluchamy A."/>
            <person name="Tanaka M."/>
            <person name="Abida H."/>
            <person name="Marechal E."/>
            <person name="Bowler C."/>
            <person name="Muto M."/>
            <person name="Sunaga Y."/>
            <person name="Tanaka M."/>
            <person name="Yoshino T."/>
            <person name="Taniguchi T."/>
            <person name="Fukuda Y."/>
            <person name="Nemoto M."/>
            <person name="Matsumoto M."/>
            <person name="Wong P.S."/>
            <person name="Aburatani S."/>
            <person name="Fujibuchi W."/>
        </authorList>
    </citation>
    <scope>NUCLEOTIDE SEQUENCE [LARGE SCALE GENOMIC DNA]</scope>
    <source>
        <strain evidence="2 3">JPCC DA0580</strain>
    </source>
</reference>
<keyword evidence="3" id="KW-1185">Reference proteome</keyword>
<feature type="region of interest" description="Disordered" evidence="1">
    <location>
        <begin position="61"/>
        <end position="124"/>
    </location>
</feature>
<dbReference type="InParanoid" id="A0A1Z5K508"/>
<dbReference type="Proteomes" id="UP000198406">
    <property type="component" value="Unassembled WGS sequence"/>
</dbReference>
<comment type="caution">
    <text evidence="2">The sequence shown here is derived from an EMBL/GenBank/DDBJ whole genome shotgun (WGS) entry which is preliminary data.</text>
</comment>
<dbReference type="AlphaFoldDB" id="A0A1Z5K508"/>
<gene>
    <name evidence="2" type="ORF">FisN_1Lh142</name>
</gene>
<proteinExistence type="predicted"/>
<accession>A0A1Z5K508</accession>
<evidence type="ECO:0000313" key="3">
    <source>
        <dbReference type="Proteomes" id="UP000198406"/>
    </source>
</evidence>
<name>A0A1Z5K508_FISSO</name>
<organism evidence="2 3">
    <name type="scientific">Fistulifera solaris</name>
    <name type="common">Oleaginous diatom</name>
    <dbReference type="NCBI Taxonomy" id="1519565"/>
    <lineage>
        <taxon>Eukaryota</taxon>
        <taxon>Sar</taxon>
        <taxon>Stramenopiles</taxon>
        <taxon>Ochrophyta</taxon>
        <taxon>Bacillariophyta</taxon>
        <taxon>Bacillariophyceae</taxon>
        <taxon>Bacillariophycidae</taxon>
        <taxon>Naviculales</taxon>
        <taxon>Naviculaceae</taxon>
        <taxon>Fistulifera</taxon>
    </lineage>
</organism>
<dbReference type="EMBL" id="BDSP01000162">
    <property type="protein sequence ID" value="GAX21309.1"/>
    <property type="molecule type" value="Genomic_DNA"/>
</dbReference>
<sequence length="124" mass="13568">MMMDAPLIPDSPDLSIVDEDDGNRPVMGAQRVPVLQPFFSPLHSRNLLNVGAARYAQHFCHSNDSKQESSRSFWASSKSISSDPPPPIPIFAASPSQHENKQPAVPRLANALKMRKGSTSMELS</sequence>